<proteinExistence type="predicted"/>
<feature type="transmembrane region" description="Helical" evidence="1">
    <location>
        <begin position="12"/>
        <end position="32"/>
    </location>
</feature>
<keyword evidence="1" id="KW-0812">Transmembrane</keyword>
<accession>A0A397QZP1</accession>
<feature type="transmembrane region" description="Helical" evidence="1">
    <location>
        <begin position="44"/>
        <end position="69"/>
    </location>
</feature>
<dbReference type="Proteomes" id="UP000266506">
    <property type="component" value="Unassembled WGS sequence"/>
</dbReference>
<evidence type="ECO:0000313" key="2">
    <source>
        <dbReference type="EMBL" id="RIA66508.1"/>
    </source>
</evidence>
<keyword evidence="1" id="KW-0472">Membrane</keyword>
<dbReference type="InParanoid" id="A0A397QZP1"/>
<reference evidence="2 3" key="1">
    <citation type="submission" date="2018-08" db="EMBL/GenBank/DDBJ databases">
        <title>Genomic Encyclopedia of Archaeal and Bacterial Type Strains, Phase II (KMG-II): from individual species to whole genera.</title>
        <authorList>
            <person name="Goeker M."/>
        </authorList>
    </citation>
    <scope>NUCLEOTIDE SEQUENCE [LARGE SCALE GENOMIC DNA]</scope>
    <source>
        <strain evidence="2 3">ATCC 27112</strain>
    </source>
</reference>
<dbReference type="OrthoDB" id="9816550at2"/>
<name>A0A397QZP1_9MOLU</name>
<keyword evidence="1" id="KW-1133">Transmembrane helix</keyword>
<organism evidence="2 3">
    <name type="scientific">Anaeroplasma bactoclasticum</name>
    <dbReference type="NCBI Taxonomy" id="2088"/>
    <lineage>
        <taxon>Bacteria</taxon>
        <taxon>Bacillati</taxon>
        <taxon>Mycoplasmatota</taxon>
        <taxon>Mollicutes</taxon>
        <taxon>Anaeroplasmatales</taxon>
        <taxon>Anaeroplasmataceae</taxon>
        <taxon>Anaeroplasma</taxon>
    </lineage>
</organism>
<protein>
    <submittedName>
        <fullName evidence="2">Uncharacterized protein</fullName>
    </submittedName>
</protein>
<gene>
    <name evidence="2" type="ORF">EI71_01620</name>
</gene>
<dbReference type="EMBL" id="QXEV01000023">
    <property type="protein sequence ID" value="RIA66508.1"/>
    <property type="molecule type" value="Genomic_DNA"/>
</dbReference>
<dbReference type="AlphaFoldDB" id="A0A397QZP1"/>
<evidence type="ECO:0000313" key="3">
    <source>
        <dbReference type="Proteomes" id="UP000266506"/>
    </source>
</evidence>
<sequence>MDRWFNNLPRLVQIILLFIPVCNWVMEIGVRWSKFAHDGGFIRLICALVVTIFGVFVGWLDALWCLLFHHMLFA</sequence>
<dbReference type="RefSeq" id="WP_119016718.1">
    <property type="nucleotide sequence ID" value="NZ_QXEV01000023.1"/>
</dbReference>
<comment type="caution">
    <text evidence="2">The sequence shown here is derived from an EMBL/GenBank/DDBJ whole genome shotgun (WGS) entry which is preliminary data.</text>
</comment>
<keyword evidence="3" id="KW-1185">Reference proteome</keyword>
<evidence type="ECO:0000256" key="1">
    <source>
        <dbReference type="SAM" id="Phobius"/>
    </source>
</evidence>